<organism evidence="2 3">
    <name type="scientific">Papaver atlanticum</name>
    <dbReference type="NCBI Taxonomy" id="357466"/>
    <lineage>
        <taxon>Eukaryota</taxon>
        <taxon>Viridiplantae</taxon>
        <taxon>Streptophyta</taxon>
        <taxon>Embryophyta</taxon>
        <taxon>Tracheophyta</taxon>
        <taxon>Spermatophyta</taxon>
        <taxon>Magnoliopsida</taxon>
        <taxon>Ranunculales</taxon>
        <taxon>Papaveraceae</taxon>
        <taxon>Papaveroideae</taxon>
        <taxon>Papaver</taxon>
    </lineage>
</organism>
<sequence length="294" mass="33916">MSTYHGQVHPDQQDTVSKDQCQTQPEQQESTTITERKDINWIKVAKLSAYGILEYHLIPTRSCWLESLCGDWGTTDDEIKVCIEAQPAEQFIIEVCGRHMGYGVIIVRDGMRNPIVVISRVADGYVSSFYHELQGVSLGLKLAMKYKNFDFDFNCVSGAIYGYVMRTWKWKYDCDCPPRDNPGNPREKKHYCVECSASILDEFGERMNADKILPLIDEIFYDALEFAREAVWHLANSGMDQELRLHEIEEDEELAEIVYKEVFNHGSEQEIMSLQQQRMLVKEQLGAAESDYKQ</sequence>
<evidence type="ECO:0000313" key="3">
    <source>
        <dbReference type="Proteomes" id="UP001202328"/>
    </source>
</evidence>
<dbReference type="AlphaFoldDB" id="A0AAD4XGJ5"/>
<comment type="caution">
    <text evidence="2">The sequence shown here is derived from an EMBL/GenBank/DDBJ whole genome shotgun (WGS) entry which is preliminary data.</text>
</comment>
<keyword evidence="3" id="KW-1185">Reference proteome</keyword>
<feature type="compositionally biased region" description="Polar residues" evidence="1">
    <location>
        <begin position="13"/>
        <end position="32"/>
    </location>
</feature>
<evidence type="ECO:0000313" key="2">
    <source>
        <dbReference type="EMBL" id="KAI3910569.1"/>
    </source>
</evidence>
<feature type="region of interest" description="Disordered" evidence="1">
    <location>
        <begin position="1"/>
        <end position="32"/>
    </location>
</feature>
<dbReference type="EMBL" id="JAJJMB010010184">
    <property type="protein sequence ID" value="KAI3910569.1"/>
    <property type="molecule type" value="Genomic_DNA"/>
</dbReference>
<proteinExistence type="predicted"/>
<dbReference type="Proteomes" id="UP001202328">
    <property type="component" value="Unassembled WGS sequence"/>
</dbReference>
<gene>
    <name evidence="2" type="ORF">MKW98_027851</name>
</gene>
<reference evidence="2" key="1">
    <citation type="submission" date="2022-04" db="EMBL/GenBank/DDBJ databases">
        <title>A functionally conserved STORR gene fusion in Papaver species that diverged 16.8 million years ago.</title>
        <authorList>
            <person name="Catania T."/>
        </authorList>
    </citation>
    <scope>NUCLEOTIDE SEQUENCE</scope>
    <source>
        <strain evidence="2">S-188037</strain>
    </source>
</reference>
<name>A0AAD4XGJ5_9MAGN</name>
<accession>A0AAD4XGJ5</accession>
<protein>
    <submittedName>
        <fullName evidence="2">Uncharacterized protein</fullName>
    </submittedName>
</protein>
<evidence type="ECO:0000256" key="1">
    <source>
        <dbReference type="SAM" id="MobiDB-lite"/>
    </source>
</evidence>